<protein>
    <recommendedName>
        <fullName evidence="7">GH18 domain-containing protein</fullName>
    </recommendedName>
</protein>
<keyword evidence="2" id="KW-1015">Disulfide bond</keyword>
<evidence type="ECO:0000256" key="3">
    <source>
        <dbReference type="ARBA" id="ARBA00023295"/>
    </source>
</evidence>
<dbReference type="GO" id="GO:0005576">
    <property type="term" value="C:extracellular region"/>
    <property type="evidence" value="ECO:0007669"/>
    <property type="project" value="TreeGrafter"/>
</dbReference>
<dbReference type="GO" id="GO:0005975">
    <property type="term" value="P:carbohydrate metabolic process"/>
    <property type="evidence" value="ECO:0007669"/>
    <property type="project" value="InterPro"/>
</dbReference>
<dbReference type="SUPFAM" id="SSF54556">
    <property type="entry name" value="Chitinase insertion domain"/>
    <property type="match status" value="1"/>
</dbReference>
<dbReference type="FunFam" id="3.10.50.10:FF:000001">
    <property type="entry name" value="Chitinase 3-like 1"/>
    <property type="match status" value="1"/>
</dbReference>
<evidence type="ECO:0000313" key="8">
    <source>
        <dbReference type="EMBL" id="CAH1117288.1"/>
    </source>
</evidence>
<dbReference type="OrthoDB" id="431068at2759"/>
<dbReference type="InterPro" id="IPR001223">
    <property type="entry name" value="Glyco_hydro18_cat"/>
</dbReference>
<dbReference type="InterPro" id="IPR017853">
    <property type="entry name" value="GH"/>
</dbReference>
<feature type="signal peptide" evidence="6">
    <location>
        <begin position="1"/>
        <end position="28"/>
    </location>
</feature>
<dbReference type="AlphaFoldDB" id="A0A9P0DH24"/>
<dbReference type="EMBL" id="OU896707">
    <property type="protein sequence ID" value="CAH1117288.1"/>
    <property type="molecule type" value="Genomic_DNA"/>
</dbReference>
<dbReference type="SUPFAM" id="SSF51445">
    <property type="entry name" value="(Trans)glycosidases"/>
    <property type="match status" value="1"/>
</dbReference>
<dbReference type="Pfam" id="PF00704">
    <property type="entry name" value="Glyco_hydro_18"/>
    <property type="match status" value="1"/>
</dbReference>
<evidence type="ECO:0000256" key="4">
    <source>
        <dbReference type="RuleBase" id="RU000489"/>
    </source>
</evidence>
<dbReference type="GO" id="GO:0006032">
    <property type="term" value="P:chitin catabolic process"/>
    <property type="evidence" value="ECO:0007669"/>
    <property type="project" value="TreeGrafter"/>
</dbReference>
<evidence type="ECO:0000256" key="6">
    <source>
        <dbReference type="SAM" id="SignalP"/>
    </source>
</evidence>
<reference evidence="8" key="1">
    <citation type="submission" date="2022-01" db="EMBL/GenBank/DDBJ databases">
        <authorList>
            <person name="King R."/>
        </authorList>
    </citation>
    <scope>NUCLEOTIDE SEQUENCE</scope>
</reference>
<organism evidence="8 9">
    <name type="scientific">Phaedon cochleariae</name>
    <name type="common">Mustard beetle</name>
    <dbReference type="NCBI Taxonomy" id="80249"/>
    <lineage>
        <taxon>Eukaryota</taxon>
        <taxon>Metazoa</taxon>
        <taxon>Ecdysozoa</taxon>
        <taxon>Arthropoda</taxon>
        <taxon>Hexapoda</taxon>
        <taxon>Insecta</taxon>
        <taxon>Pterygota</taxon>
        <taxon>Neoptera</taxon>
        <taxon>Endopterygota</taxon>
        <taxon>Coleoptera</taxon>
        <taxon>Polyphaga</taxon>
        <taxon>Cucujiformia</taxon>
        <taxon>Chrysomeloidea</taxon>
        <taxon>Chrysomelidae</taxon>
        <taxon>Chrysomelinae</taxon>
        <taxon>Chrysomelini</taxon>
        <taxon>Phaedon</taxon>
    </lineage>
</organism>
<accession>A0A9P0DH24</accession>
<proteinExistence type="inferred from homology"/>
<feature type="domain" description="GH18" evidence="7">
    <location>
        <begin position="29"/>
        <end position="404"/>
    </location>
</feature>
<comment type="similarity">
    <text evidence="5">Belongs to the glycosyl hydrolase 18 family.</text>
</comment>
<dbReference type="InterPro" id="IPR029070">
    <property type="entry name" value="Chitinase_insertion_sf"/>
</dbReference>
<gene>
    <name evidence="8" type="ORF">PHAECO_LOCUS795</name>
</gene>
<dbReference type="SMART" id="SM00636">
    <property type="entry name" value="Glyco_18"/>
    <property type="match status" value="1"/>
</dbReference>
<dbReference type="PANTHER" id="PTHR11177">
    <property type="entry name" value="CHITINASE"/>
    <property type="match status" value="1"/>
</dbReference>
<keyword evidence="1 4" id="KW-0378">Hydrolase</keyword>
<dbReference type="PROSITE" id="PS01095">
    <property type="entry name" value="GH18_1"/>
    <property type="match status" value="1"/>
</dbReference>
<dbReference type="InterPro" id="IPR050314">
    <property type="entry name" value="Glycosyl_Hydrlase_18"/>
</dbReference>
<evidence type="ECO:0000313" key="9">
    <source>
        <dbReference type="Proteomes" id="UP001153737"/>
    </source>
</evidence>
<dbReference type="CDD" id="cd02872">
    <property type="entry name" value="GH18_chitolectin_chitotriosidase"/>
    <property type="match status" value="1"/>
</dbReference>
<dbReference type="PROSITE" id="PS51910">
    <property type="entry name" value="GH18_2"/>
    <property type="match status" value="1"/>
</dbReference>
<keyword evidence="6" id="KW-0732">Signal</keyword>
<keyword evidence="9" id="KW-1185">Reference proteome</keyword>
<dbReference type="Gene3D" id="3.10.50.10">
    <property type="match status" value="1"/>
</dbReference>
<reference evidence="8" key="2">
    <citation type="submission" date="2022-10" db="EMBL/GenBank/DDBJ databases">
        <authorList>
            <consortium name="ENA_rothamsted_submissions"/>
            <consortium name="culmorum"/>
            <person name="King R."/>
        </authorList>
    </citation>
    <scope>NUCLEOTIDE SEQUENCE</scope>
</reference>
<sequence length="449" mass="50218">MKMWFLSSLVIFLSVNVVLNGATGPTHGKVVVCYLGSWAVYRPDRGSFAIEHVDPTLCTHLIYSFAGLNVKEDSMRALDPWQDLTEDYGKGGYQRITALKNKYPHLKVSLAIGGWNEGSSNYSMLAADPKRRSRFVANSLDFIRKYKFDGLDLDWEFPGKRGGTTEDKVNFMLLVKELKAAFRKHNLLLTAAFGAGKDTIDVAYDVEGLSIFLDFIHMMCYDYHGAWDRKTGANAPLRSTDILSVEYTINYMIKLGAPPSKLVLGLPLYGRTFKLQEALPHSPKRKPRLGALAENVGFQGPFTRESGFMGYNEICLELKNKSSNWSKFWDNESRTPFAVSGKNVIAYDDEQSIAEKVQFAMEKGLAGAMVWSIDTDDFLGDCSAGEDFVNFPLMRYIDKAIWQSLRDLENAVLHGRNAGDDGNSGTGVVKSARGVLYIVVSVLVFRFFK</sequence>
<dbReference type="Gene3D" id="3.20.20.80">
    <property type="entry name" value="Glycosidases"/>
    <property type="match status" value="1"/>
</dbReference>
<dbReference type="GO" id="GO:0008061">
    <property type="term" value="F:chitin binding"/>
    <property type="evidence" value="ECO:0007669"/>
    <property type="project" value="InterPro"/>
</dbReference>
<dbReference type="InterPro" id="IPR001579">
    <property type="entry name" value="Glyco_hydro_18_chit_AS"/>
</dbReference>
<evidence type="ECO:0000256" key="5">
    <source>
        <dbReference type="RuleBase" id="RU004453"/>
    </source>
</evidence>
<dbReference type="GO" id="GO:0004568">
    <property type="term" value="F:chitinase activity"/>
    <property type="evidence" value="ECO:0007669"/>
    <property type="project" value="UniProtKB-ARBA"/>
</dbReference>
<evidence type="ECO:0000256" key="1">
    <source>
        <dbReference type="ARBA" id="ARBA00022801"/>
    </source>
</evidence>
<keyword evidence="3 4" id="KW-0326">Glycosidase</keyword>
<dbReference type="Proteomes" id="UP001153737">
    <property type="component" value="Chromosome 1"/>
</dbReference>
<evidence type="ECO:0000259" key="7">
    <source>
        <dbReference type="PROSITE" id="PS51910"/>
    </source>
</evidence>
<name>A0A9P0DH24_PHACE</name>
<dbReference type="PANTHER" id="PTHR11177:SF403">
    <property type="entry name" value="CHITINASE 2-RELATED"/>
    <property type="match status" value="1"/>
</dbReference>
<dbReference type="FunFam" id="3.20.20.80:FF:000097">
    <property type="entry name" value="Probable chitinase 2"/>
    <property type="match status" value="1"/>
</dbReference>
<feature type="chain" id="PRO_5040308751" description="GH18 domain-containing protein" evidence="6">
    <location>
        <begin position="29"/>
        <end position="449"/>
    </location>
</feature>
<dbReference type="InterPro" id="IPR011583">
    <property type="entry name" value="Chitinase_II/V-like_cat"/>
</dbReference>
<evidence type="ECO:0000256" key="2">
    <source>
        <dbReference type="ARBA" id="ARBA00023157"/>
    </source>
</evidence>